<dbReference type="Proteomes" id="UP000272400">
    <property type="component" value="Unassembled WGS sequence"/>
</dbReference>
<organism evidence="1 2">
    <name type="scientific">Actinocorallia herbida</name>
    <dbReference type="NCBI Taxonomy" id="58109"/>
    <lineage>
        <taxon>Bacteria</taxon>
        <taxon>Bacillati</taxon>
        <taxon>Actinomycetota</taxon>
        <taxon>Actinomycetes</taxon>
        <taxon>Streptosporangiales</taxon>
        <taxon>Thermomonosporaceae</taxon>
        <taxon>Actinocorallia</taxon>
    </lineage>
</organism>
<dbReference type="RefSeq" id="WP_123665284.1">
    <property type="nucleotide sequence ID" value="NZ_RJKE01000001.1"/>
</dbReference>
<proteinExistence type="predicted"/>
<comment type="caution">
    <text evidence="1">The sequence shown here is derived from an EMBL/GenBank/DDBJ whole genome shotgun (WGS) entry which is preliminary data.</text>
</comment>
<dbReference type="AlphaFoldDB" id="A0A3N1CX64"/>
<accession>A0A3N1CX64</accession>
<protein>
    <submittedName>
        <fullName evidence="1">Uncharacterized protein</fullName>
    </submittedName>
</protein>
<reference evidence="1 2" key="1">
    <citation type="submission" date="2018-11" db="EMBL/GenBank/DDBJ databases">
        <title>Sequencing the genomes of 1000 actinobacteria strains.</title>
        <authorList>
            <person name="Klenk H.-P."/>
        </authorList>
    </citation>
    <scope>NUCLEOTIDE SEQUENCE [LARGE SCALE GENOMIC DNA]</scope>
    <source>
        <strain evidence="1 2">DSM 44254</strain>
    </source>
</reference>
<keyword evidence="2" id="KW-1185">Reference proteome</keyword>
<gene>
    <name evidence="1" type="ORF">EDD29_3374</name>
</gene>
<sequence length="59" mass="6449">MAVTSSEQRARDETRLAILKAIKGRAEYISRKQAESSTAQLRDLAEAYAVITGTAQDHA</sequence>
<evidence type="ECO:0000313" key="2">
    <source>
        <dbReference type="Proteomes" id="UP000272400"/>
    </source>
</evidence>
<evidence type="ECO:0000313" key="1">
    <source>
        <dbReference type="EMBL" id="ROO85825.1"/>
    </source>
</evidence>
<name>A0A3N1CX64_9ACTN</name>
<dbReference type="EMBL" id="RJKE01000001">
    <property type="protein sequence ID" value="ROO85825.1"/>
    <property type="molecule type" value="Genomic_DNA"/>
</dbReference>